<dbReference type="EMBL" id="JXTC01000025">
    <property type="protein sequence ID" value="PON98248.1"/>
    <property type="molecule type" value="Genomic_DNA"/>
</dbReference>
<gene>
    <name evidence="1" type="ORF">TorRG33x02_058230</name>
</gene>
<protein>
    <submittedName>
        <fullName evidence="1">Uncharacterized protein</fullName>
    </submittedName>
</protein>
<organism evidence="1 2">
    <name type="scientific">Trema orientale</name>
    <name type="common">Charcoal tree</name>
    <name type="synonym">Celtis orientalis</name>
    <dbReference type="NCBI Taxonomy" id="63057"/>
    <lineage>
        <taxon>Eukaryota</taxon>
        <taxon>Viridiplantae</taxon>
        <taxon>Streptophyta</taxon>
        <taxon>Embryophyta</taxon>
        <taxon>Tracheophyta</taxon>
        <taxon>Spermatophyta</taxon>
        <taxon>Magnoliopsida</taxon>
        <taxon>eudicotyledons</taxon>
        <taxon>Gunneridae</taxon>
        <taxon>Pentapetalae</taxon>
        <taxon>rosids</taxon>
        <taxon>fabids</taxon>
        <taxon>Rosales</taxon>
        <taxon>Cannabaceae</taxon>
        <taxon>Trema</taxon>
    </lineage>
</organism>
<dbReference type="AlphaFoldDB" id="A0A2P5FKC4"/>
<comment type="caution">
    <text evidence="1">The sequence shown here is derived from an EMBL/GenBank/DDBJ whole genome shotgun (WGS) entry which is preliminary data.</text>
</comment>
<proteinExistence type="predicted"/>
<evidence type="ECO:0000313" key="1">
    <source>
        <dbReference type="EMBL" id="PON98248.1"/>
    </source>
</evidence>
<dbReference type="InParanoid" id="A0A2P5FKC4"/>
<evidence type="ECO:0000313" key="2">
    <source>
        <dbReference type="Proteomes" id="UP000237000"/>
    </source>
</evidence>
<dbReference type="Proteomes" id="UP000237000">
    <property type="component" value="Unassembled WGS sequence"/>
</dbReference>
<sequence length="74" mass="8345">MDPRLNTKWRRYKFYILRPTLPRGEKGLAAAKIWICRALGQNQTGFGIEAIASEFVTFNNTRLGVSEPSCLGVD</sequence>
<name>A0A2P5FKC4_TREOI</name>
<reference evidence="2" key="1">
    <citation type="submission" date="2016-06" db="EMBL/GenBank/DDBJ databases">
        <title>Parallel loss of symbiosis genes in relatives of nitrogen-fixing non-legume Parasponia.</title>
        <authorList>
            <person name="Van Velzen R."/>
            <person name="Holmer R."/>
            <person name="Bu F."/>
            <person name="Rutten L."/>
            <person name="Van Zeijl A."/>
            <person name="Liu W."/>
            <person name="Santuari L."/>
            <person name="Cao Q."/>
            <person name="Sharma T."/>
            <person name="Shen D."/>
            <person name="Roswanjaya Y."/>
            <person name="Wardhani T."/>
            <person name="Kalhor M.S."/>
            <person name="Jansen J."/>
            <person name="Van den Hoogen J."/>
            <person name="Gungor B."/>
            <person name="Hartog M."/>
            <person name="Hontelez J."/>
            <person name="Verver J."/>
            <person name="Yang W.-C."/>
            <person name="Schijlen E."/>
            <person name="Repin R."/>
            <person name="Schilthuizen M."/>
            <person name="Schranz E."/>
            <person name="Heidstra R."/>
            <person name="Miyata K."/>
            <person name="Fedorova E."/>
            <person name="Kohlen W."/>
            <person name="Bisseling T."/>
            <person name="Smit S."/>
            <person name="Geurts R."/>
        </authorList>
    </citation>
    <scope>NUCLEOTIDE SEQUENCE [LARGE SCALE GENOMIC DNA]</scope>
    <source>
        <strain evidence="2">cv. RG33-2</strain>
    </source>
</reference>
<accession>A0A2P5FKC4</accession>
<keyword evidence="2" id="KW-1185">Reference proteome</keyword>